<comment type="similarity">
    <text evidence="2">Belongs to the PBP/GOBP family.</text>
</comment>
<accession>A0A2M4B0L0</accession>
<sequence length="70" mass="7601">MMWKSTVLAVLVIVLVQVTGQSINQCKSVFSDSTKSKFCKARKYEATAGVDMDKTLDCVLKAANVVDKTG</sequence>
<evidence type="ECO:0000313" key="5">
    <source>
        <dbReference type="EMBL" id="MBW46502.1"/>
    </source>
</evidence>
<feature type="signal peptide" evidence="4">
    <location>
        <begin position="1"/>
        <end position="20"/>
    </location>
</feature>
<reference evidence="5" key="1">
    <citation type="submission" date="2018-01" db="EMBL/GenBank/DDBJ databases">
        <title>An insight into the sialome of Amazonian anophelines.</title>
        <authorList>
            <person name="Ribeiro J.M."/>
            <person name="Scarpassa V."/>
            <person name="Calvo E."/>
        </authorList>
    </citation>
    <scope>NUCLEOTIDE SEQUENCE</scope>
    <source>
        <tissue evidence="5">Salivary glands</tissue>
    </source>
</reference>
<evidence type="ECO:0000256" key="1">
    <source>
        <dbReference type="ARBA" id="ARBA00004613"/>
    </source>
</evidence>
<keyword evidence="4" id="KW-0732">Signal</keyword>
<dbReference type="EMBL" id="GGFK01013181">
    <property type="protein sequence ID" value="MBW46502.1"/>
    <property type="molecule type" value="Transcribed_RNA"/>
</dbReference>
<dbReference type="AlphaFoldDB" id="A0A2M4B0L0"/>
<dbReference type="GO" id="GO:0005549">
    <property type="term" value="F:odorant binding"/>
    <property type="evidence" value="ECO:0007669"/>
    <property type="project" value="InterPro"/>
</dbReference>
<dbReference type="Gene3D" id="1.10.238.20">
    <property type="entry name" value="Pheromone/general odorant binding protein domain"/>
    <property type="match status" value="1"/>
</dbReference>
<comment type="subcellular location">
    <subcellularLocation>
        <location evidence="1">Secreted</location>
    </subcellularLocation>
</comment>
<protein>
    <submittedName>
        <fullName evidence="5">Putative short from d7 salivary protein</fullName>
    </submittedName>
</protein>
<evidence type="ECO:0000256" key="2">
    <source>
        <dbReference type="ARBA" id="ARBA00008098"/>
    </source>
</evidence>
<evidence type="ECO:0000256" key="3">
    <source>
        <dbReference type="ARBA" id="ARBA00022525"/>
    </source>
</evidence>
<feature type="chain" id="PRO_5014753237" evidence="4">
    <location>
        <begin position="21"/>
        <end position="70"/>
    </location>
</feature>
<name>A0A2M4B0L0_9DIPT</name>
<organism evidence="5">
    <name type="scientific">Anopheles triannulatus</name>
    <dbReference type="NCBI Taxonomy" id="58253"/>
    <lineage>
        <taxon>Eukaryota</taxon>
        <taxon>Metazoa</taxon>
        <taxon>Ecdysozoa</taxon>
        <taxon>Arthropoda</taxon>
        <taxon>Hexapoda</taxon>
        <taxon>Insecta</taxon>
        <taxon>Pterygota</taxon>
        <taxon>Neoptera</taxon>
        <taxon>Endopterygota</taxon>
        <taxon>Diptera</taxon>
        <taxon>Nematocera</taxon>
        <taxon>Culicoidea</taxon>
        <taxon>Culicidae</taxon>
        <taxon>Anophelinae</taxon>
        <taxon>Anopheles</taxon>
    </lineage>
</organism>
<dbReference type="InterPro" id="IPR036728">
    <property type="entry name" value="PBP_GOBP_sf"/>
</dbReference>
<proteinExistence type="inferred from homology"/>
<keyword evidence="3" id="KW-0964">Secreted</keyword>
<evidence type="ECO:0000256" key="4">
    <source>
        <dbReference type="SAM" id="SignalP"/>
    </source>
</evidence>
<dbReference type="GO" id="GO:0005576">
    <property type="term" value="C:extracellular region"/>
    <property type="evidence" value="ECO:0007669"/>
    <property type="project" value="UniProtKB-SubCell"/>
</dbReference>